<dbReference type="EMBL" id="CM042021">
    <property type="protein sequence ID" value="KAI3819900.1"/>
    <property type="molecule type" value="Genomic_DNA"/>
</dbReference>
<evidence type="ECO:0000313" key="2">
    <source>
        <dbReference type="Proteomes" id="UP001056120"/>
    </source>
</evidence>
<proteinExistence type="predicted"/>
<reference evidence="1 2" key="2">
    <citation type="journal article" date="2022" name="Mol. Ecol. Resour.">
        <title>The genomes of chicory, endive, great burdock and yacon provide insights into Asteraceae paleo-polyploidization history and plant inulin production.</title>
        <authorList>
            <person name="Fan W."/>
            <person name="Wang S."/>
            <person name="Wang H."/>
            <person name="Wang A."/>
            <person name="Jiang F."/>
            <person name="Liu H."/>
            <person name="Zhao H."/>
            <person name="Xu D."/>
            <person name="Zhang Y."/>
        </authorList>
    </citation>
    <scope>NUCLEOTIDE SEQUENCE [LARGE SCALE GENOMIC DNA]</scope>
    <source>
        <strain evidence="2">cv. Yunnan</strain>
        <tissue evidence="1">Leaves</tissue>
    </source>
</reference>
<gene>
    <name evidence="1" type="ORF">L1987_13753</name>
</gene>
<organism evidence="1 2">
    <name type="scientific">Smallanthus sonchifolius</name>
    <dbReference type="NCBI Taxonomy" id="185202"/>
    <lineage>
        <taxon>Eukaryota</taxon>
        <taxon>Viridiplantae</taxon>
        <taxon>Streptophyta</taxon>
        <taxon>Embryophyta</taxon>
        <taxon>Tracheophyta</taxon>
        <taxon>Spermatophyta</taxon>
        <taxon>Magnoliopsida</taxon>
        <taxon>eudicotyledons</taxon>
        <taxon>Gunneridae</taxon>
        <taxon>Pentapetalae</taxon>
        <taxon>asterids</taxon>
        <taxon>campanulids</taxon>
        <taxon>Asterales</taxon>
        <taxon>Asteraceae</taxon>
        <taxon>Asteroideae</taxon>
        <taxon>Heliantheae alliance</taxon>
        <taxon>Millerieae</taxon>
        <taxon>Smallanthus</taxon>
    </lineage>
</organism>
<accession>A0ACB9JHY0</accession>
<name>A0ACB9JHY0_9ASTR</name>
<dbReference type="Proteomes" id="UP001056120">
    <property type="component" value="Linkage Group LG04"/>
</dbReference>
<reference evidence="2" key="1">
    <citation type="journal article" date="2022" name="Mol. Ecol. Resour.">
        <title>The genomes of chicory, endive, great burdock and yacon provide insights into Asteraceae palaeo-polyploidization history and plant inulin production.</title>
        <authorList>
            <person name="Fan W."/>
            <person name="Wang S."/>
            <person name="Wang H."/>
            <person name="Wang A."/>
            <person name="Jiang F."/>
            <person name="Liu H."/>
            <person name="Zhao H."/>
            <person name="Xu D."/>
            <person name="Zhang Y."/>
        </authorList>
    </citation>
    <scope>NUCLEOTIDE SEQUENCE [LARGE SCALE GENOMIC DNA]</scope>
    <source>
        <strain evidence="2">cv. Yunnan</strain>
    </source>
</reference>
<comment type="caution">
    <text evidence="1">The sequence shown here is derived from an EMBL/GenBank/DDBJ whole genome shotgun (WGS) entry which is preliminary data.</text>
</comment>
<evidence type="ECO:0000313" key="1">
    <source>
        <dbReference type="EMBL" id="KAI3819900.1"/>
    </source>
</evidence>
<protein>
    <submittedName>
        <fullName evidence="1">Uncharacterized protein</fullName>
    </submittedName>
</protein>
<sequence>MLRCTQNWITAASSSDSSTIREESGKIRVCNYCFKQWQQGGLADNDIQVSNLDLNTSPSAASYISTKSVIIRENESLKPQCRNESLSSDLLILIPRSQFVPVLFKSKGAMAAPSFNWWRKDAITGTPVVVKMENPNNWSMEHDFLNVGVSKGHNKNAKQLTWVLLLKAHRAAGCITSVAPATFFLASSVRRRLSAAGILKTSTPVYSCVKVFLLISILLLGFELAAYFRGWHFGAPDLHFGLRNPFAFKGLFDSVYSSWVLIRVGHLAPGLQGLANGCIYLFLIQSLG</sequence>
<keyword evidence="2" id="KW-1185">Reference proteome</keyword>